<name>A0A4S3KDZ4_9GAMM</name>
<dbReference type="AlphaFoldDB" id="A0A4S3KDZ4"/>
<comment type="caution">
    <text evidence="1">The sequence shown here is derived from an EMBL/GenBank/DDBJ whole genome shotgun (WGS) entry which is preliminary data.</text>
</comment>
<organism evidence="1 2">
    <name type="scientific">Rhodanobacter lindaniclasticus</name>
    <dbReference type="NCBI Taxonomy" id="75310"/>
    <lineage>
        <taxon>Bacteria</taxon>
        <taxon>Pseudomonadati</taxon>
        <taxon>Pseudomonadota</taxon>
        <taxon>Gammaproteobacteria</taxon>
        <taxon>Lysobacterales</taxon>
        <taxon>Rhodanobacteraceae</taxon>
        <taxon>Rhodanobacter</taxon>
    </lineage>
</organism>
<dbReference type="Proteomes" id="UP000306317">
    <property type="component" value="Unassembled WGS sequence"/>
</dbReference>
<gene>
    <name evidence="1" type="ORF">B1991_14420</name>
</gene>
<reference evidence="1 2" key="1">
    <citation type="submission" date="2017-02" db="EMBL/GenBank/DDBJ databases">
        <title>Whole genome sequencing of Rhodanobacter lindaniclasticus DSM 17932.</title>
        <authorList>
            <person name="Kumar S."/>
            <person name="Patil P."/>
            <person name="Patil P.B."/>
        </authorList>
    </citation>
    <scope>NUCLEOTIDE SEQUENCE [LARGE SCALE GENOMIC DNA]</scope>
    <source>
        <strain evidence="1 2">DSM 17932</strain>
    </source>
</reference>
<protein>
    <submittedName>
        <fullName evidence="1">Uncharacterized protein</fullName>
    </submittedName>
</protein>
<proteinExistence type="predicted"/>
<evidence type="ECO:0000313" key="2">
    <source>
        <dbReference type="Proteomes" id="UP000306317"/>
    </source>
</evidence>
<sequence>MQPIHIETLSAKPAAAQIANILRNSSAPWLVWSANDEGYMMAPASSREASAVRRYYPSIIAGSFLRDSPRAIAAQLKRARASAAVHGPANTPERKAWQAAYKRQRRAMVAA</sequence>
<dbReference type="EMBL" id="MWIO01000045">
    <property type="protein sequence ID" value="THD06134.1"/>
    <property type="molecule type" value="Genomic_DNA"/>
</dbReference>
<accession>A0A4S3KDZ4</accession>
<evidence type="ECO:0000313" key="1">
    <source>
        <dbReference type="EMBL" id="THD06134.1"/>
    </source>
</evidence>
<dbReference type="RefSeq" id="WP_136259380.1">
    <property type="nucleotide sequence ID" value="NZ_MWIO01000045.1"/>
</dbReference>
<keyword evidence="2" id="KW-1185">Reference proteome</keyword>